<feature type="compositionally biased region" description="Low complexity" evidence="2">
    <location>
        <begin position="11"/>
        <end position="20"/>
    </location>
</feature>
<dbReference type="AlphaFoldDB" id="A0AAV9IWI5"/>
<feature type="compositionally biased region" description="Low complexity" evidence="2">
    <location>
        <begin position="45"/>
        <end position="55"/>
    </location>
</feature>
<feature type="compositionally biased region" description="Low complexity" evidence="2">
    <location>
        <begin position="125"/>
        <end position="138"/>
    </location>
</feature>
<protein>
    <submittedName>
        <fullName evidence="3">Uncharacterized protein</fullName>
    </submittedName>
</protein>
<evidence type="ECO:0000313" key="3">
    <source>
        <dbReference type="EMBL" id="KAK4536460.1"/>
    </source>
</evidence>
<keyword evidence="1" id="KW-0175">Coiled coil</keyword>
<feature type="region of interest" description="Disordered" evidence="2">
    <location>
        <begin position="1"/>
        <end position="94"/>
    </location>
</feature>
<feature type="coiled-coil region" evidence="1">
    <location>
        <begin position="209"/>
        <end position="269"/>
    </location>
</feature>
<comment type="caution">
    <text evidence="3">The sequence shown here is derived from an EMBL/GenBank/DDBJ whole genome shotgun (WGS) entry which is preliminary data.</text>
</comment>
<evidence type="ECO:0000256" key="2">
    <source>
        <dbReference type="SAM" id="MobiDB-lite"/>
    </source>
</evidence>
<gene>
    <name evidence="3" type="ORF">CDCA_CDCA08G2485</name>
</gene>
<organism evidence="3 4">
    <name type="scientific">Cyanidium caldarium</name>
    <name type="common">Red alga</name>
    <dbReference type="NCBI Taxonomy" id="2771"/>
    <lineage>
        <taxon>Eukaryota</taxon>
        <taxon>Rhodophyta</taxon>
        <taxon>Bangiophyceae</taxon>
        <taxon>Cyanidiales</taxon>
        <taxon>Cyanidiaceae</taxon>
        <taxon>Cyanidium</taxon>
    </lineage>
</organism>
<accession>A0AAV9IWI5</accession>
<evidence type="ECO:0000313" key="4">
    <source>
        <dbReference type="Proteomes" id="UP001301350"/>
    </source>
</evidence>
<reference evidence="3 4" key="1">
    <citation type="submission" date="2022-07" db="EMBL/GenBank/DDBJ databases">
        <title>Genome-wide signatures of adaptation to extreme environments.</title>
        <authorList>
            <person name="Cho C.H."/>
            <person name="Yoon H.S."/>
        </authorList>
    </citation>
    <scope>NUCLEOTIDE SEQUENCE [LARGE SCALE GENOMIC DNA]</scope>
    <source>
        <strain evidence="3 4">DBV 063 E5</strain>
    </source>
</reference>
<feature type="compositionally biased region" description="Basic and acidic residues" evidence="2">
    <location>
        <begin position="21"/>
        <end position="35"/>
    </location>
</feature>
<dbReference type="Proteomes" id="UP001301350">
    <property type="component" value="Unassembled WGS sequence"/>
</dbReference>
<dbReference type="EMBL" id="JANCYW010000008">
    <property type="protein sequence ID" value="KAK4536460.1"/>
    <property type="molecule type" value="Genomic_DNA"/>
</dbReference>
<feature type="region of interest" description="Disordered" evidence="2">
    <location>
        <begin position="125"/>
        <end position="154"/>
    </location>
</feature>
<feature type="compositionally biased region" description="Gly residues" evidence="2">
    <location>
        <begin position="1"/>
        <end position="10"/>
    </location>
</feature>
<keyword evidence="4" id="KW-1185">Reference proteome</keyword>
<proteinExistence type="predicted"/>
<sequence length="289" mass="30913">MGQTWSGGSGASASAAMDHASGTDERREHVRDATKTRSGRSGWPAAAEQAAARVVARWRRPRAAAPSLSAATDDPTEDVENRSGERQRRRRAGYPLAEIQNLSIESSSSSPLSTMSAKAALGHIASSSSASTVHTSGAPGRTDDTRPASAPTARKTLRTIGTSPLPLRGGSGARCSAQRSHASLFGRGRQSPRNEEQYLLEIAMLREKLAHAKLACRQKDRQIKRLEKTFEARRRAIAEDAAAATQCMLQQLQQRHAAEVAEMQRLLAAAGRARVEHSPGAVSTALSSY</sequence>
<evidence type="ECO:0000256" key="1">
    <source>
        <dbReference type="SAM" id="Coils"/>
    </source>
</evidence>
<name>A0AAV9IWI5_CYACA</name>